<evidence type="ECO:0000256" key="4">
    <source>
        <dbReference type="ARBA" id="ARBA00023180"/>
    </source>
</evidence>
<dbReference type="EMBL" id="JAFIRN010000003">
    <property type="protein sequence ID" value="KAG5851549.1"/>
    <property type="molecule type" value="Genomic_DNA"/>
</dbReference>
<feature type="signal peptide" evidence="5">
    <location>
        <begin position="1"/>
        <end position="22"/>
    </location>
</feature>
<keyword evidence="4" id="KW-0325">Glycoprotein</keyword>
<accession>A0A9D3S194</accession>
<evidence type="ECO:0000256" key="5">
    <source>
        <dbReference type="SAM" id="SignalP"/>
    </source>
</evidence>
<evidence type="ECO:0000256" key="3">
    <source>
        <dbReference type="ARBA" id="ARBA00023136"/>
    </source>
</evidence>
<dbReference type="Gene3D" id="2.60.40.10">
    <property type="entry name" value="Immunoglobulins"/>
    <property type="match status" value="2"/>
</dbReference>
<dbReference type="InterPro" id="IPR003599">
    <property type="entry name" value="Ig_sub"/>
</dbReference>
<comment type="subcellular location">
    <subcellularLocation>
        <location evidence="1">Membrane</location>
    </subcellularLocation>
</comment>
<dbReference type="InterPro" id="IPR015631">
    <property type="entry name" value="CD2/SLAM_rcpt"/>
</dbReference>
<protein>
    <recommendedName>
        <fullName evidence="6">Ig-like domain-containing protein</fullName>
    </recommendedName>
</protein>
<evidence type="ECO:0000256" key="1">
    <source>
        <dbReference type="ARBA" id="ARBA00004370"/>
    </source>
</evidence>
<dbReference type="GO" id="GO:0016020">
    <property type="term" value="C:membrane"/>
    <property type="evidence" value="ECO:0007669"/>
    <property type="project" value="UniProtKB-SubCell"/>
</dbReference>
<evidence type="ECO:0000313" key="8">
    <source>
        <dbReference type="Proteomes" id="UP001044222"/>
    </source>
</evidence>
<dbReference type="InterPro" id="IPR036179">
    <property type="entry name" value="Ig-like_dom_sf"/>
</dbReference>
<dbReference type="Proteomes" id="UP001044222">
    <property type="component" value="Unassembled WGS sequence"/>
</dbReference>
<feature type="non-terminal residue" evidence="7">
    <location>
        <position position="1"/>
    </location>
</feature>
<keyword evidence="3" id="KW-0472">Membrane</keyword>
<dbReference type="PROSITE" id="PS50835">
    <property type="entry name" value="IG_LIKE"/>
    <property type="match status" value="1"/>
</dbReference>
<dbReference type="AlphaFoldDB" id="A0A9D3S194"/>
<sequence length="211" mass="23120">MADTRFRITTPLFFILANFAFGDVTSDIIVQSNGNFTLQPNVQSPPEDILWTWNENKVVEFYQEEMVEYGQFKGRTILDLTTGALTLTRLTEADSGEYVGELQIKGNLVKYRQTVKVFDAVGKPAVTCQVNGSSVTLLCSGGDRPSTQYRWEGPAIEPQPGSQLKIEAAESSDAIYTCVLHNPVGESRTDFPVKSCFPAPGSASVIISVVI</sequence>
<dbReference type="CDD" id="cd00096">
    <property type="entry name" value="Ig"/>
    <property type="match status" value="1"/>
</dbReference>
<dbReference type="SMART" id="SM00409">
    <property type="entry name" value="IG"/>
    <property type="match status" value="2"/>
</dbReference>
<evidence type="ECO:0000313" key="7">
    <source>
        <dbReference type="EMBL" id="KAG5851549.1"/>
    </source>
</evidence>
<organism evidence="7 8">
    <name type="scientific">Anguilla anguilla</name>
    <name type="common">European freshwater eel</name>
    <name type="synonym">Muraena anguilla</name>
    <dbReference type="NCBI Taxonomy" id="7936"/>
    <lineage>
        <taxon>Eukaryota</taxon>
        <taxon>Metazoa</taxon>
        <taxon>Chordata</taxon>
        <taxon>Craniata</taxon>
        <taxon>Vertebrata</taxon>
        <taxon>Euteleostomi</taxon>
        <taxon>Actinopterygii</taxon>
        <taxon>Neopterygii</taxon>
        <taxon>Teleostei</taxon>
        <taxon>Anguilliformes</taxon>
        <taxon>Anguillidae</taxon>
        <taxon>Anguilla</taxon>
    </lineage>
</organism>
<reference evidence="7" key="1">
    <citation type="submission" date="2021-01" db="EMBL/GenBank/DDBJ databases">
        <title>A chromosome-scale assembly of European eel, Anguilla anguilla.</title>
        <authorList>
            <person name="Henkel C."/>
            <person name="Jong-Raadsen S.A."/>
            <person name="Dufour S."/>
            <person name="Weltzien F.-A."/>
            <person name="Palstra A.P."/>
            <person name="Pelster B."/>
            <person name="Spaink H.P."/>
            <person name="Van Den Thillart G.E."/>
            <person name="Jansen H."/>
            <person name="Zahm M."/>
            <person name="Klopp C."/>
            <person name="Cedric C."/>
            <person name="Louis A."/>
            <person name="Berthelot C."/>
            <person name="Parey E."/>
            <person name="Roest Crollius H."/>
            <person name="Montfort J."/>
            <person name="Robinson-Rechavi M."/>
            <person name="Bucao C."/>
            <person name="Bouchez O."/>
            <person name="Gislard M."/>
            <person name="Lluch J."/>
            <person name="Milhes M."/>
            <person name="Lampietro C."/>
            <person name="Lopez Roques C."/>
            <person name="Donnadieu C."/>
            <person name="Braasch I."/>
            <person name="Desvignes T."/>
            <person name="Postlethwait J."/>
            <person name="Bobe J."/>
            <person name="Guiguen Y."/>
            <person name="Dirks R."/>
        </authorList>
    </citation>
    <scope>NUCLEOTIDE SEQUENCE</scope>
    <source>
        <strain evidence="7">Tag_6206</strain>
        <tissue evidence="7">Liver</tissue>
    </source>
</reference>
<dbReference type="PANTHER" id="PTHR12080">
    <property type="entry name" value="SIGNALING LYMPHOCYTIC ACTIVATION MOLECULE"/>
    <property type="match status" value="1"/>
</dbReference>
<name>A0A9D3S194_ANGAN</name>
<keyword evidence="2 5" id="KW-0732">Signal</keyword>
<dbReference type="InterPro" id="IPR007110">
    <property type="entry name" value="Ig-like_dom"/>
</dbReference>
<gene>
    <name evidence="7" type="ORF">ANANG_G00052860</name>
</gene>
<proteinExistence type="predicted"/>
<keyword evidence="8" id="KW-1185">Reference proteome</keyword>
<evidence type="ECO:0000256" key="2">
    <source>
        <dbReference type="ARBA" id="ARBA00022729"/>
    </source>
</evidence>
<comment type="caution">
    <text evidence="7">The sequence shown here is derived from an EMBL/GenBank/DDBJ whole genome shotgun (WGS) entry which is preliminary data.</text>
</comment>
<feature type="domain" description="Ig-like" evidence="6">
    <location>
        <begin position="132"/>
        <end position="194"/>
    </location>
</feature>
<dbReference type="PANTHER" id="PTHR12080:SF134">
    <property type="entry name" value="CD48 ANTIGEN"/>
    <property type="match status" value="1"/>
</dbReference>
<dbReference type="SUPFAM" id="SSF48726">
    <property type="entry name" value="Immunoglobulin"/>
    <property type="match status" value="2"/>
</dbReference>
<evidence type="ECO:0000259" key="6">
    <source>
        <dbReference type="PROSITE" id="PS50835"/>
    </source>
</evidence>
<dbReference type="InterPro" id="IPR013783">
    <property type="entry name" value="Ig-like_fold"/>
</dbReference>
<feature type="chain" id="PRO_5039611788" description="Ig-like domain-containing protein" evidence="5">
    <location>
        <begin position="23"/>
        <end position="211"/>
    </location>
</feature>